<evidence type="ECO:0000313" key="5">
    <source>
        <dbReference type="Proteomes" id="UP000003374"/>
    </source>
</evidence>
<dbReference type="HOGENOM" id="CLU_088504_0_0_6"/>
<evidence type="ECO:0000256" key="2">
    <source>
        <dbReference type="SAM" id="Phobius"/>
    </source>
</evidence>
<keyword evidence="5" id="KW-1185">Reference proteome</keyword>
<dbReference type="Proteomes" id="UP000003374">
    <property type="component" value="Unassembled WGS sequence"/>
</dbReference>
<keyword evidence="2" id="KW-0812">Transmembrane</keyword>
<gene>
    <name evidence="4" type="ORF">NB231_00270</name>
</gene>
<proteinExistence type="predicted"/>
<keyword evidence="2" id="KW-1133">Transmembrane helix</keyword>
<feature type="compositionally biased region" description="Basic and acidic residues" evidence="1">
    <location>
        <begin position="237"/>
        <end position="255"/>
    </location>
</feature>
<comment type="caution">
    <text evidence="4">The sequence shown here is derived from an EMBL/GenBank/DDBJ whole genome shotgun (WGS) entry which is preliminary data.</text>
</comment>
<feature type="compositionally biased region" description="Low complexity" evidence="1">
    <location>
        <begin position="137"/>
        <end position="155"/>
    </location>
</feature>
<reference evidence="4 5" key="1">
    <citation type="submission" date="2006-02" db="EMBL/GenBank/DDBJ databases">
        <authorList>
            <person name="Waterbury J."/>
            <person name="Ferriera S."/>
            <person name="Johnson J."/>
            <person name="Kravitz S."/>
            <person name="Halpern A."/>
            <person name="Remington K."/>
            <person name="Beeson K."/>
            <person name="Tran B."/>
            <person name="Rogers Y.-H."/>
            <person name="Friedman R."/>
            <person name="Venter J.C."/>
        </authorList>
    </citation>
    <scope>NUCLEOTIDE SEQUENCE [LARGE SCALE GENOMIC DNA]</scope>
    <source>
        <strain evidence="4 5">Nb-231</strain>
    </source>
</reference>
<evidence type="ECO:0000256" key="1">
    <source>
        <dbReference type="SAM" id="MobiDB-lite"/>
    </source>
</evidence>
<keyword evidence="2" id="KW-0472">Membrane</keyword>
<feature type="region of interest" description="Disordered" evidence="1">
    <location>
        <begin position="133"/>
        <end position="158"/>
    </location>
</feature>
<dbReference type="STRING" id="314278.NB231_00270"/>
<feature type="region of interest" description="Disordered" evidence="1">
    <location>
        <begin position="234"/>
        <end position="255"/>
    </location>
</feature>
<name>A4BTL7_9GAMM</name>
<dbReference type="eggNOG" id="COG2982">
    <property type="taxonomic scope" value="Bacteria"/>
</dbReference>
<dbReference type="InterPro" id="IPR007844">
    <property type="entry name" value="AsmA"/>
</dbReference>
<feature type="transmembrane region" description="Helical" evidence="2">
    <location>
        <begin position="7"/>
        <end position="28"/>
    </location>
</feature>
<dbReference type="OrthoDB" id="5615627at2"/>
<evidence type="ECO:0000259" key="3">
    <source>
        <dbReference type="Pfam" id="PF05170"/>
    </source>
</evidence>
<evidence type="ECO:0000313" key="4">
    <source>
        <dbReference type="EMBL" id="EAR20973.1"/>
    </source>
</evidence>
<accession>A4BTL7</accession>
<dbReference type="EMBL" id="AAOF01000014">
    <property type="protein sequence ID" value="EAR20973.1"/>
    <property type="molecule type" value="Genomic_DNA"/>
</dbReference>
<feature type="domain" description="AsmA" evidence="3">
    <location>
        <begin position="1"/>
        <end position="147"/>
    </location>
</feature>
<organism evidence="4 5">
    <name type="scientific">Nitrococcus mobilis Nb-231</name>
    <dbReference type="NCBI Taxonomy" id="314278"/>
    <lineage>
        <taxon>Bacteria</taxon>
        <taxon>Pseudomonadati</taxon>
        <taxon>Pseudomonadota</taxon>
        <taxon>Gammaproteobacteria</taxon>
        <taxon>Chromatiales</taxon>
        <taxon>Ectothiorhodospiraceae</taxon>
        <taxon>Nitrococcus</taxon>
    </lineage>
</organism>
<dbReference type="Pfam" id="PF05170">
    <property type="entry name" value="AsmA"/>
    <property type="match status" value="1"/>
</dbReference>
<protein>
    <recommendedName>
        <fullName evidence="3">AsmA domain-containing protein</fullName>
    </recommendedName>
</protein>
<dbReference type="RefSeq" id="WP_004998614.1">
    <property type="nucleotide sequence ID" value="NZ_CH672427.1"/>
</dbReference>
<sequence length="255" mass="27452">MSRPGKIVLGLVGTLIVLVIIAVGLVLLNINSSIKYAVEQYGPSVTGTPVNLNKVDVALLSGKAELHGLEIGNPEGFDSDYAFKLDDVKMHLIPESVTSDTILIEQILIGEANLNAEFKGTSSNLQQILDNVKKSSEPATQPEPSTQEEQPAAEAEPGEAKKFIVKEFRFIGGTVTVSSDLAKMQRTAEIPAVEIHDIGNASGGVTAAELTEQLLRPVIEKALQKAQAEALEQGTEQMKKKAQEKLQDKLKNLMQ</sequence>
<dbReference type="AlphaFoldDB" id="A4BTL7"/>